<dbReference type="Proteomes" id="UP000664369">
    <property type="component" value="Unassembled WGS sequence"/>
</dbReference>
<accession>A0ABS3QBE1</accession>
<comment type="caution">
    <text evidence="1">The sequence shown here is derived from an EMBL/GenBank/DDBJ whole genome shotgun (WGS) entry which is preliminary data.</text>
</comment>
<dbReference type="EMBL" id="JAGETZ010000002">
    <property type="protein sequence ID" value="MBO2008563.1"/>
    <property type="molecule type" value="Genomic_DNA"/>
</dbReference>
<gene>
    <name evidence="1" type="ORF">J4E00_05830</name>
</gene>
<name>A0ABS3QBE1_9BACT</name>
<evidence type="ECO:0000313" key="2">
    <source>
        <dbReference type="Proteomes" id="UP000664369"/>
    </source>
</evidence>
<organism evidence="1 2">
    <name type="scientific">Hymenobacter negativus</name>
    <dbReference type="NCBI Taxonomy" id="2795026"/>
    <lineage>
        <taxon>Bacteria</taxon>
        <taxon>Pseudomonadati</taxon>
        <taxon>Bacteroidota</taxon>
        <taxon>Cytophagia</taxon>
        <taxon>Cytophagales</taxon>
        <taxon>Hymenobacteraceae</taxon>
        <taxon>Hymenobacter</taxon>
    </lineage>
</organism>
<keyword evidence="2" id="KW-1185">Reference proteome</keyword>
<protein>
    <recommendedName>
        <fullName evidence="3">SWIM-type domain-containing protein</fullName>
    </recommendedName>
</protein>
<evidence type="ECO:0008006" key="3">
    <source>
        <dbReference type="Google" id="ProtNLM"/>
    </source>
</evidence>
<evidence type="ECO:0000313" key="1">
    <source>
        <dbReference type="EMBL" id="MBO2008563.1"/>
    </source>
</evidence>
<reference evidence="1 2" key="1">
    <citation type="submission" date="2021-03" db="EMBL/GenBank/DDBJ databases">
        <authorList>
            <person name="Kim M.K."/>
        </authorList>
    </citation>
    <scope>NUCLEOTIDE SEQUENCE [LARGE SCALE GENOMIC DNA]</scope>
    <source>
        <strain evidence="1 2">BT442</strain>
    </source>
</reference>
<proteinExistence type="predicted"/>
<sequence>MAALISAACTCPNKLPCQHNKVTSLTELPYYAGKVFRKG</sequence>